<evidence type="ECO:0000313" key="4">
    <source>
        <dbReference type="EMBL" id="OGZ20234.1"/>
    </source>
</evidence>
<dbReference type="SUPFAM" id="SSF52172">
    <property type="entry name" value="CheY-like"/>
    <property type="match status" value="2"/>
</dbReference>
<keyword evidence="1 2" id="KW-0597">Phosphoprotein</keyword>
<reference evidence="4 5" key="1">
    <citation type="journal article" date="2016" name="Nat. Commun.">
        <title>Thousands of microbial genomes shed light on interconnected biogeochemical processes in an aquifer system.</title>
        <authorList>
            <person name="Anantharaman K."/>
            <person name="Brown C.T."/>
            <person name="Hug L.A."/>
            <person name="Sharon I."/>
            <person name="Castelle C.J."/>
            <person name="Probst A.J."/>
            <person name="Thomas B.C."/>
            <person name="Singh A."/>
            <person name="Wilkins M.J."/>
            <person name="Karaoz U."/>
            <person name="Brodie E.L."/>
            <person name="Williams K.H."/>
            <person name="Hubbard S.S."/>
            <person name="Banfield J.F."/>
        </authorList>
    </citation>
    <scope>NUCLEOTIDE SEQUENCE [LARGE SCALE GENOMIC DNA]</scope>
</reference>
<protein>
    <recommendedName>
        <fullName evidence="3">Response regulatory domain-containing protein</fullName>
    </recommendedName>
</protein>
<dbReference type="PANTHER" id="PTHR44591:SF3">
    <property type="entry name" value="RESPONSE REGULATORY DOMAIN-CONTAINING PROTEIN"/>
    <property type="match status" value="1"/>
</dbReference>
<sequence length="283" mass="31107">MSGIYSKKVLLVMSDQQMISPLLKTFSLADYETFQSHDVSAAIAETMRIHPDIVILDVKMAGVDGFEYLEALRANADPVIAKIPVIIASETGDLVEISRALKLGISDYFVKSRFDVSQVFSKVKKHLGDTSTVVPPVQDGNAEASVSAPTASDSLQQIKLLIVEDDKFLRDLATQKLIQENFAVHAAVDGEQGIALAEKELPQVVLLDILLPGIDGFEVLKRIRANPALKDTRVIMLSNFGQREDVEKALSSGADQFLVKANFTLDEIIEEAKNIMKKERKPL</sequence>
<comment type="caution">
    <text evidence="4">The sequence shown here is derived from an EMBL/GenBank/DDBJ whole genome shotgun (WGS) entry which is preliminary data.</text>
</comment>
<dbReference type="PANTHER" id="PTHR44591">
    <property type="entry name" value="STRESS RESPONSE REGULATOR PROTEIN 1"/>
    <property type="match status" value="1"/>
</dbReference>
<evidence type="ECO:0000259" key="3">
    <source>
        <dbReference type="PROSITE" id="PS50110"/>
    </source>
</evidence>
<dbReference type="GO" id="GO:0000160">
    <property type="term" value="P:phosphorelay signal transduction system"/>
    <property type="evidence" value="ECO:0007669"/>
    <property type="project" value="InterPro"/>
</dbReference>
<accession>A0A1G2E303</accession>
<evidence type="ECO:0000313" key="5">
    <source>
        <dbReference type="Proteomes" id="UP000178106"/>
    </source>
</evidence>
<gene>
    <name evidence="4" type="ORF">A2494_03380</name>
</gene>
<evidence type="ECO:0000256" key="2">
    <source>
        <dbReference type="PROSITE-ProRule" id="PRU00169"/>
    </source>
</evidence>
<dbReference type="InterPro" id="IPR011006">
    <property type="entry name" value="CheY-like_superfamily"/>
</dbReference>
<dbReference type="SMART" id="SM00448">
    <property type="entry name" value="REC"/>
    <property type="match status" value="2"/>
</dbReference>
<dbReference type="Gene3D" id="3.40.50.2300">
    <property type="match status" value="2"/>
</dbReference>
<dbReference type="CDD" id="cd17574">
    <property type="entry name" value="REC_OmpR"/>
    <property type="match status" value="1"/>
</dbReference>
<dbReference type="Proteomes" id="UP000178106">
    <property type="component" value="Unassembled WGS sequence"/>
</dbReference>
<dbReference type="InterPro" id="IPR001789">
    <property type="entry name" value="Sig_transdc_resp-reg_receiver"/>
</dbReference>
<dbReference type="PROSITE" id="PS50110">
    <property type="entry name" value="RESPONSE_REGULATORY"/>
    <property type="match status" value="2"/>
</dbReference>
<dbReference type="AlphaFoldDB" id="A0A1G2E303"/>
<feature type="modified residue" description="4-aspartylphosphate" evidence="2">
    <location>
        <position position="57"/>
    </location>
</feature>
<dbReference type="EMBL" id="MHLU01000026">
    <property type="protein sequence ID" value="OGZ20234.1"/>
    <property type="molecule type" value="Genomic_DNA"/>
</dbReference>
<dbReference type="Pfam" id="PF00072">
    <property type="entry name" value="Response_reg"/>
    <property type="match status" value="2"/>
</dbReference>
<organism evidence="4 5">
    <name type="scientific">Candidatus Lloydbacteria bacterium RIFOXYC12_FULL_46_25</name>
    <dbReference type="NCBI Taxonomy" id="1798670"/>
    <lineage>
        <taxon>Bacteria</taxon>
        <taxon>Candidatus Lloydiibacteriota</taxon>
    </lineage>
</organism>
<feature type="domain" description="Response regulatory" evidence="3">
    <location>
        <begin position="8"/>
        <end position="126"/>
    </location>
</feature>
<proteinExistence type="predicted"/>
<evidence type="ECO:0000256" key="1">
    <source>
        <dbReference type="ARBA" id="ARBA00022553"/>
    </source>
</evidence>
<name>A0A1G2E303_9BACT</name>
<feature type="modified residue" description="4-aspartylphosphate" evidence="2">
    <location>
        <position position="208"/>
    </location>
</feature>
<dbReference type="InterPro" id="IPR050595">
    <property type="entry name" value="Bact_response_regulator"/>
</dbReference>
<feature type="domain" description="Response regulatory" evidence="3">
    <location>
        <begin position="159"/>
        <end position="275"/>
    </location>
</feature>